<comment type="subunit">
    <text evidence="9">Monomer.</text>
</comment>
<dbReference type="GO" id="GO:0043169">
    <property type="term" value="F:cation binding"/>
    <property type="evidence" value="ECO:0007669"/>
    <property type="project" value="InterPro"/>
</dbReference>
<dbReference type="InterPro" id="IPR004193">
    <property type="entry name" value="Glyco_hydro_13_N"/>
</dbReference>
<dbReference type="InterPro" id="IPR037439">
    <property type="entry name" value="Branching_enzy"/>
</dbReference>
<dbReference type="Gene3D" id="3.20.20.80">
    <property type="entry name" value="Glycosidases"/>
    <property type="match status" value="1"/>
</dbReference>
<accession>A0A0W0GIZ9</accession>
<dbReference type="InterPro" id="IPR044143">
    <property type="entry name" value="GlgB_N_E_set_prok"/>
</dbReference>
<comment type="similarity">
    <text evidence="3 9">Belongs to the glycosyl hydrolase 13 family. GlgB subfamily.</text>
</comment>
<keyword evidence="13" id="KW-1185">Reference proteome</keyword>
<keyword evidence="5 9" id="KW-0328">Glycosyltransferase</keyword>
<comment type="function">
    <text evidence="9">Catalyzes the formation of the alpha-1,6-glucosidic linkages in glycogen by scission of a 1,4-alpha-linked oligosaccharide from growing alpha-1,4-glucan chains and the subsequent attachment of the oligosaccharide to the alpha-1,6 position.</text>
</comment>
<evidence type="ECO:0000256" key="4">
    <source>
        <dbReference type="ARBA" id="ARBA00022600"/>
    </source>
</evidence>
<dbReference type="NCBIfam" id="TIGR01515">
    <property type="entry name" value="branching_enzym"/>
    <property type="match status" value="1"/>
</dbReference>
<dbReference type="UniPathway" id="UPA00164"/>
<dbReference type="SUPFAM" id="SSF51445">
    <property type="entry name" value="(Trans)glycosidases"/>
    <property type="match status" value="1"/>
</dbReference>
<evidence type="ECO:0000313" key="13">
    <source>
        <dbReference type="Proteomes" id="UP000053947"/>
    </source>
</evidence>
<dbReference type="NCBIfam" id="NF003811">
    <property type="entry name" value="PRK05402.1"/>
    <property type="match status" value="1"/>
</dbReference>
<dbReference type="SUPFAM" id="SSF81296">
    <property type="entry name" value="E set domains"/>
    <property type="match status" value="1"/>
</dbReference>
<dbReference type="GO" id="GO:0005978">
    <property type="term" value="P:glycogen biosynthetic process"/>
    <property type="evidence" value="ECO:0007669"/>
    <property type="project" value="UniProtKB-UniRule"/>
</dbReference>
<comment type="pathway">
    <text evidence="2 9">Glycan biosynthesis; glycogen biosynthesis.</text>
</comment>
<dbReference type="STRING" id="1217799.DEALK_13850"/>
<dbReference type="GO" id="GO:0004553">
    <property type="term" value="F:hydrolase activity, hydrolyzing O-glycosyl compounds"/>
    <property type="evidence" value="ECO:0007669"/>
    <property type="project" value="InterPro"/>
</dbReference>
<dbReference type="InterPro" id="IPR006047">
    <property type="entry name" value="GH13_cat_dom"/>
</dbReference>
<dbReference type="CDD" id="cd02855">
    <property type="entry name" value="E_set_GBE_prok_N"/>
    <property type="match status" value="1"/>
</dbReference>
<evidence type="ECO:0000259" key="11">
    <source>
        <dbReference type="SMART" id="SM00642"/>
    </source>
</evidence>
<organism evidence="12 13">
    <name type="scientific">Dehalogenimonas alkenigignens</name>
    <dbReference type="NCBI Taxonomy" id="1217799"/>
    <lineage>
        <taxon>Bacteria</taxon>
        <taxon>Bacillati</taxon>
        <taxon>Chloroflexota</taxon>
        <taxon>Dehalococcoidia</taxon>
        <taxon>Dehalococcoidales</taxon>
        <taxon>Dehalococcoidaceae</taxon>
        <taxon>Dehalogenimonas</taxon>
    </lineage>
</organism>
<dbReference type="PANTHER" id="PTHR43651:SF3">
    <property type="entry name" value="1,4-ALPHA-GLUCAN-BRANCHING ENZYME"/>
    <property type="match status" value="1"/>
</dbReference>
<dbReference type="SMART" id="SM00642">
    <property type="entry name" value="Aamy"/>
    <property type="match status" value="1"/>
</dbReference>
<comment type="caution">
    <text evidence="12">The sequence shown here is derived from an EMBL/GenBank/DDBJ whole genome shotgun (WGS) entry which is preliminary data.</text>
</comment>
<sequence>MPHDTESGFGTSPSRLYEHFGAHLTISAGGIPGASFQVWAPNADAVSVIGDFNGWNHSSNPLSFDRQSGIWRGFIPGVNKGHLYKYRICRRDGDYIADKSDPFAFHTETPPGTASVVWDNRYRWHDRKWMAERGKKLATDAPVAIYEVHLGSWRRNSGRCLGYREIALQLADYVLNMGFTYVELMPVMEHPFYGSWGYQVTGFFAPTARYGTPQDFMYLVDYLHQRGIGVIMDWVPSHFPDDAHGLTFFDGTHLYEHRDPRQGIHPEWHSLLFNYGRKEVRDFLCASALFWLEKYHIDGLRVDGVASMLYLDYGRKPGEWLTNRLGGRENLEAVEFLRQMNTLISRDFEGVQTIAEESTSWPLVSHPVQRGGLGFGYKWDMGWMNDTLRYMAVDPLFRSFQHHQLTFRGMYSSSESFILPLSHDEVVHGKASLLSKMPGDDWQKYAGLRLMLGYQYSLNAKKLLFMGGEFGQRGEWNHDAELEWRLLDFAPHRGIQKWTADLNHLYRSEPSLHQRDCHEDGFEWINPDDSSNCVLAFIRKAPGCAPVVVVCNFTPAVHHHYRVGVPEAGSYLELLNSDAGIYGGSGQGNLGGVDSYSEPRHGRPYSLDLTLPPLAVVFLKRRS</sequence>
<feature type="active site" description="Nucleophile" evidence="9 10">
    <location>
        <position position="303"/>
    </location>
</feature>
<evidence type="ECO:0000256" key="9">
    <source>
        <dbReference type="HAMAP-Rule" id="MF_00685"/>
    </source>
</evidence>
<dbReference type="GO" id="GO:0003844">
    <property type="term" value="F:1,4-alpha-glucan branching enzyme activity"/>
    <property type="evidence" value="ECO:0007669"/>
    <property type="project" value="UniProtKB-UniRule"/>
</dbReference>
<keyword evidence="6 9" id="KW-0808">Transferase</keyword>
<evidence type="ECO:0000256" key="2">
    <source>
        <dbReference type="ARBA" id="ARBA00004964"/>
    </source>
</evidence>
<comment type="catalytic activity">
    <reaction evidence="1 9">
        <text>Transfers a segment of a (1-&gt;4)-alpha-D-glucan chain to a primary hydroxy group in a similar glucan chain.</text>
        <dbReference type="EC" id="2.4.1.18"/>
    </reaction>
</comment>
<dbReference type="Proteomes" id="UP000053947">
    <property type="component" value="Unassembled WGS sequence"/>
</dbReference>
<gene>
    <name evidence="9" type="primary">glgB</name>
    <name evidence="12" type="ORF">DEALK_13850</name>
</gene>
<dbReference type="InterPro" id="IPR014756">
    <property type="entry name" value="Ig_E-set"/>
</dbReference>
<evidence type="ECO:0000256" key="5">
    <source>
        <dbReference type="ARBA" id="ARBA00022676"/>
    </source>
</evidence>
<evidence type="ECO:0000256" key="7">
    <source>
        <dbReference type="ARBA" id="ARBA00023056"/>
    </source>
</evidence>
<dbReference type="Pfam" id="PF02806">
    <property type="entry name" value="Alpha-amylase_C"/>
    <property type="match status" value="1"/>
</dbReference>
<dbReference type="GO" id="GO:0005829">
    <property type="term" value="C:cytosol"/>
    <property type="evidence" value="ECO:0007669"/>
    <property type="project" value="TreeGrafter"/>
</dbReference>
<keyword evidence="8 9" id="KW-0119">Carbohydrate metabolism</keyword>
<dbReference type="Pfam" id="PF00128">
    <property type="entry name" value="Alpha-amylase"/>
    <property type="match status" value="1"/>
</dbReference>
<keyword evidence="7 9" id="KW-0320">Glycogen biosynthesis</keyword>
<dbReference type="Gene3D" id="2.60.40.1180">
    <property type="entry name" value="Golgi alpha-mannosidase II"/>
    <property type="match status" value="1"/>
</dbReference>
<dbReference type="NCBIfam" id="NF008967">
    <property type="entry name" value="PRK12313.1"/>
    <property type="match status" value="1"/>
</dbReference>
<name>A0A0W0GIZ9_9CHLR</name>
<dbReference type="RefSeq" id="WP_058439507.1">
    <property type="nucleotide sequence ID" value="NZ_KQ758903.1"/>
</dbReference>
<dbReference type="InterPro" id="IPR006407">
    <property type="entry name" value="GlgB"/>
</dbReference>
<dbReference type="EC" id="2.4.1.18" evidence="9"/>
<dbReference type="InterPro" id="IPR006048">
    <property type="entry name" value="A-amylase/branching_C"/>
</dbReference>
<dbReference type="FunFam" id="2.60.40.1180:FF:000002">
    <property type="entry name" value="1,4-alpha-glucan branching enzyme GlgB"/>
    <property type="match status" value="1"/>
</dbReference>
<evidence type="ECO:0000256" key="3">
    <source>
        <dbReference type="ARBA" id="ARBA00009000"/>
    </source>
</evidence>
<feature type="active site" description="Proton donor" evidence="9 10">
    <location>
        <position position="356"/>
    </location>
</feature>
<dbReference type="OrthoDB" id="9800174at2"/>
<dbReference type="HAMAP" id="MF_00685">
    <property type="entry name" value="GlgB"/>
    <property type="match status" value="1"/>
</dbReference>
<dbReference type="Pfam" id="PF02922">
    <property type="entry name" value="CBM_48"/>
    <property type="match status" value="1"/>
</dbReference>
<dbReference type="AlphaFoldDB" id="A0A0W0GIZ9"/>
<dbReference type="PANTHER" id="PTHR43651">
    <property type="entry name" value="1,4-ALPHA-GLUCAN-BRANCHING ENZYME"/>
    <property type="match status" value="1"/>
</dbReference>
<protein>
    <recommendedName>
        <fullName evidence="9">1,4-alpha-glucan branching enzyme GlgB</fullName>
        <ecNumber evidence="9">2.4.1.18</ecNumber>
    </recommendedName>
    <alternativeName>
        <fullName evidence="9">1,4-alpha-D-glucan:1,4-alpha-D-glucan 6-glucosyl-transferase</fullName>
    </alternativeName>
    <alternativeName>
        <fullName evidence="9">Alpha-(1-&gt;4)-glucan branching enzyme</fullName>
    </alternativeName>
    <alternativeName>
        <fullName evidence="9">Glycogen branching enzyme</fullName>
        <shortName evidence="9">BE</shortName>
    </alternativeName>
</protein>
<proteinExistence type="inferred from homology"/>
<dbReference type="InterPro" id="IPR013780">
    <property type="entry name" value="Glyco_hydro_b"/>
</dbReference>
<evidence type="ECO:0000256" key="8">
    <source>
        <dbReference type="ARBA" id="ARBA00023277"/>
    </source>
</evidence>
<evidence type="ECO:0000313" key="12">
    <source>
        <dbReference type="EMBL" id="KTB48539.1"/>
    </source>
</evidence>
<keyword evidence="4 9" id="KW-0321">Glycogen metabolism</keyword>
<dbReference type="Gene3D" id="2.60.40.10">
    <property type="entry name" value="Immunoglobulins"/>
    <property type="match status" value="1"/>
</dbReference>
<feature type="domain" description="Glycosyl hydrolase family 13 catalytic" evidence="11">
    <location>
        <begin position="147"/>
        <end position="490"/>
    </location>
</feature>
<dbReference type="InterPro" id="IPR013783">
    <property type="entry name" value="Ig-like_fold"/>
</dbReference>
<dbReference type="EMBL" id="LFDV01000002">
    <property type="protein sequence ID" value="KTB48539.1"/>
    <property type="molecule type" value="Genomic_DNA"/>
</dbReference>
<dbReference type="PIRSF" id="PIRSF000463">
    <property type="entry name" value="GlgB"/>
    <property type="match status" value="1"/>
</dbReference>
<dbReference type="InterPro" id="IPR017853">
    <property type="entry name" value="GH"/>
</dbReference>
<evidence type="ECO:0000256" key="6">
    <source>
        <dbReference type="ARBA" id="ARBA00022679"/>
    </source>
</evidence>
<dbReference type="CDD" id="cd11322">
    <property type="entry name" value="AmyAc_Glg_BE"/>
    <property type="match status" value="1"/>
</dbReference>
<dbReference type="SUPFAM" id="SSF51011">
    <property type="entry name" value="Glycosyl hydrolase domain"/>
    <property type="match status" value="1"/>
</dbReference>
<dbReference type="FunFam" id="3.20.20.80:FF:000003">
    <property type="entry name" value="1,4-alpha-glucan branching enzyme GlgB"/>
    <property type="match status" value="1"/>
</dbReference>
<dbReference type="PATRIC" id="fig|1217799.6.peg.1431"/>
<evidence type="ECO:0000256" key="1">
    <source>
        <dbReference type="ARBA" id="ARBA00000826"/>
    </source>
</evidence>
<evidence type="ECO:0000256" key="10">
    <source>
        <dbReference type="PIRSR" id="PIRSR000463-1"/>
    </source>
</evidence>
<reference evidence="12 13" key="1">
    <citation type="submission" date="2015-06" db="EMBL/GenBank/DDBJ databases">
        <title>Genome sequence of the organohalide-respiring Dehalogenimonas alkenigignens type strain (IP3-3T).</title>
        <authorList>
            <person name="Key T.A."/>
            <person name="Richmond D.P."/>
            <person name="Bowman K.S."/>
            <person name="Cho Y.-J."/>
            <person name="Chun J."/>
            <person name="da Costa M.S."/>
            <person name="Rainey F.A."/>
            <person name="Moe W.M."/>
        </authorList>
    </citation>
    <scope>NUCLEOTIDE SEQUENCE [LARGE SCALE GENOMIC DNA]</scope>
    <source>
        <strain evidence="12 13">IP3-3</strain>
    </source>
</reference>